<keyword evidence="1" id="KW-0472">Membrane</keyword>
<accession>A0A381VLZ5</accession>
<dbReference type="EMBL" id="UINC01009193">
    <property type="protein sequence ID" value="SVA41254.1"/>
    <property type="molecule type" value="Genomic_DNA"/>
</dbReference>
<feature type="transmembrane region" description="Helical" evidence="1">
    <location>
        <begin position="21"/>
        <end position="44"/>
    </location>
</feature>
<dbReference type="AlphaFoldDB" id="A0A381VLZ5"/>
<dbReference type="GO" id="GO:0004175">
    <property type="term" value="F:endopeptidase activity"/>
    <property type="evidence" value="ECO:0007669"/>
    <property type="project" value="UniProtKB-ARBA"/>
</dbReference>
<keyword evidence="1" id="KW-1133">Transmembrane helix</keyword>
<sequence>MKQNRSSELFLSNARKGLNHWPRWFLGILLVLFMWQAVGAIPFFTVCEYLQNIEIAQFQCDGTQITGDSVLLDYLLSNYMFIIGIIGVWIAVRVLHKKTLTQVVTGRKTFDYNRVIYAIWVGFLLHAALLVLDVLVIHTEITFRSPSFSEYITFFLFAVVLTTYQAGFEEVFFRGYLLQGLSLIARNRVVITIVSSLLFVLPHLANPEPFEYGFAPYATSLFMFALFMTVVVLVDGGIELAIGYHALNNLWIGLIANTEVTALQTPSLLIVPIERYAMFPDVPVQLIVYIVFLVILNKKYKWFTWKTLMPRNAK</sequence>
<feature type="transmembrane region" description="Helical" evidence="1">
    <location>
        <begin position="189"/>
        <end position="205"/>
    </location>
</feature>
<name>A0A381VLZ5_9ZZZZ</name>
<feature type="transmembrane region" description="Helical" evidence="1">
    <location>
        <begin position="277"/>
        <end position="296"/>
    </location>
</feature>
<protein>
    <recommendedName>
        <fullName evidence="2">CAAX prenyl protease 2/Lysostaphin resistance protein A-like domain-containing protein</fullName>
    </recommendedName>
</protein>
<dbReference type="PANTHER" id="PTHR39430">
    <property type="entry name" value="MEMBRANE-ASSOCIATED PROTEASE-RELATED"/>
    <property type="match status" value="1"/>
</dbReference>
<dbReference type="GO" id="GO:0080120">
    <property type="term" value="P:CAAX-box protein maturation"/>
    <property type="evidence" value="ECO:0007669"/>
    <property type="project" value="UniProtKB-ARBA"/>
</dbReference>
<reference evidence="3" key="1">
    <citation type="submission" date="2018-05" db="EMBL/GenBank/DDBJ databases">
        <authorList>
            <person name="Lanie J.A."/>
            <person name="Ng W.-L."/>
            <person name="Kazmierczak K.M."/>
            <person name="Andrzejewski T.M."/>
            <person name="Davidsen T.M."/>
            <person name="Wayne K.J."/>
            <person name="Tettelin H."/>
            <person name="Glass J.I."/>
            <person name="Rusch D."/>
            <person name="Podicherti R."/>
            <person name="Tsui H.-C.T."/>
            <person name="Winkler M.E."/>
        </authorList>
    </citation>
    <scope>NUCLEOTIDE SEQUENCE</scope>
</reference>
<evidence type="ECO:0000313" key="3">
    <source>
        <dbReference type="EMBL" id="SVA41254.1"/>
    </source>
</evidence>
<feature type="transmembrane region" description="Helical" evidence="1">
    <location>
        <begin position="151"/>
        <end position="168"/>
    </location>
</feature>
<evidence type="ECO:0000259" key="2">
    <source>
        <dbReference type="Pfam" id="PF02517"/>
    </source>
</evidence>
<keyword evidence="1" id="KW-0812">Transmembrane</keyword>
<dbReference type="PANTHER" id="PTHR39430:SF1">
    <property type="entry name" value="PROTEASE"/>
    <property type="match status" value="1"/>
</dbReference>
<evidence type="ECO:0000256" key="1">
    <source>
        <dbReference type="SAM" id="Phobius"/>
    </source>
</evidence>
<feature type="transmembrane region" description="Helical" evidence="1">
    <location>
        <begin position="250"/>
        <end position="271"/>
    </location>
</feature>
<dbReference type="Pfam" id="PF02517">
    <property type="entry name" value="Rce1-like"/>
    <property type="match status" value="1"/>
</dbReference>
<feature type="domain" description="CAAX prenyl protease 2/Lysostaphin resistance protein A-like" evidence="2">
    <location>
        <begin position="154"/>
        <end position="250"/>
    </location>
</feature>
<feature type="transmembrane region" description="Helical" evidence="1">
    <location>
        <begin position="115"/>
        <end position="139"/>
    </location>
</feature>
<gene>
    <name evidence="3" type="ORF">METZ01_LOCUS94108</name>
</gene>
<proteinExistence type="predicted"/>
<feature type="transmembrane region" description="Helical" evidence="1">
    <location>
        <begin position="76"/>
        <end position="95"/>
    </location>
</feature>
<dbReference type="InterPro" id="IPR003675">
    <property type="entry name" value="Rce1/LyrA-like_dom"/>
</dbReference>
<organism evidence="3">
    <name type="scientific">marine metagenome</name>
    <dbReference type="NCBI Taxonomy" id="408172"/>
    <lineage>
        <taxon>unclassified sequences</taxon>
        <taxon>metagenomes</taxon>
        <taxon>ecological metagenomes</taxon>
    </lineage>
</organism>
<feature type="transmembrane region" description="Helical" evidence="1">
    <location>
        <begin position="217"/>
        <end position="238"/>
    </location>
</feature>